<protein>
    <recommendedName>
        <fullName evidence="4">DUF3558 domain-containing protein</fullName>
    </recommendedName>
</protein>
<gene>
    <name evidence="2" type="ORF">GCM10010307_42420</name>
</gene>
<sequence>MTEPSARRALRKPFVYGVVAVVAAMGLLVAYLLGVFEKRGDIKADDVCSNLPDRQAAADIFNSALPRAASYNFVMRATPIPDWHYISHCTGTGDGDNLLNLNAKVGPARSWRTWADRTLPPTSGGKRTYFNAGIKGVSTADLAAVYVPCYRSEKTSKARYNMTVFAQAPQGLEGSDNEARKTLIDLATALGRYAHEEAKCDLPSKLPG</sequence>
<keyword evidence="1" id="KW-0472">Membrane</keyword>
<dbReference type="EMBL" id="BAAASJ010000041">
    <property type="protein sequence ID" value="GAA2641218.1"/>
    <property type="molecule type" value="Genomic_DNA"/>
</dbReference>
<accession>A0ABP6DEE1</accession>
<proteinExistence type="predicted"/>
<keyword evidence="3" id="KW-1185">Reference proteome</keyword>
<keyword evidence="1" id="KW-0812">Transmembrane</keyword>
<organism evidence="2 3">
    <name type="scientific">Streptomyces vastus</name>
    <dbReference type="NCBI Taxonomy" id="285451"/>
    <lineage>
        <taxon>Bacteria</taxon>
        <taxon>Bacillati</taxon>
        <taxon>Actinomycetota</taxon>
        <taxon>Actinomycetes</taxon>
        <taxon>Kitasatosporales</taxon>
        <taxon>Streptomycetaceae</taxon>
        <taxon>Streptomyces</taxon>
    </lineage>
</organism>
<comment type="caution">
    <text evidence="2">The sequence shown here is derived from an EMBL/GenBank/DDBJ whole genome shotgun (WGS) entry which is preliminary data.</text>
</comment>
<evidence type="ECO:0008006" key="4">
    <source>
        <dbReference type="Google" id="ProtNLM"/>
    </source>
</evidence>
<keyword evidence="1" id="KW-1133">Transmembrane helix</keyword>
<dbReference type="RefSeq" id="WP_344391985.1">
    <property type="nucleotide sequence ID" value="NZ_BAAASJ010000041.1"/>
</dbReference>
<evidence type="ECO:0000313" key="3">
    <source>
        <dbReference type="Proteomes" id="UP001500151"/>
    </source>
</evidence>
<feature type="transmembrane region" description="Helical" evidence="1">
    <location>
        <begin position="14"/>
        <end position="33"/>
    </location>
</feature>
<name>A0ABP6DEE1_9ACTN</name>
<dbReference type="Proteomes" id="UP001500151">
    <property type="component" value="Unassembled WGS sequence"/>
</dbReference>
<evidence type="ECO:0000313" key="2">
    <source>
        <dbReference type="EMBL" id="GAA2641218.1"/>
    </source>
</evidence>
<evidence type="ECO:0000256" key="1">
    <source>
        <dbReference type="SAM" id="Phobius"/>
    </source>
</evidence>
<reference evidence="3" key="1">
    <citation type="journal article" date="2019" name="Int. J. Syst. Evol. Microbiol.">
        <title>The Global Catalogue of Microorganisms (GCM) 10K type strain sequencing project: providing services to taxonomists for standard genome sequencing and annotation.</title>
        <authorList>
            <consortium name="The Broad Institute Genomics Platform"/>
            <consortium name="The Broad Institute Genome Sequencing Center for Infectious Disease"/>
            <person name="Wu L."/>
            <person name="Ma J."/>
        </authorList>
    </citation>
    <scope>NUCLEOTIDE SEQUENCE [LARGE SCALE GENOMIC DNA]</scope>
    <source>
        <strain evidence="3">JCM 4524</strain>
    </source>
</reference>